<dbReference type="Proteomes" id="UP000010866">
    <property type="component" value="Chromosome"/>
</dbReference>
<dbReference type="KEGG" id="mhz:Metho_1042"/>
<dbReference type="Pfam" id="PF08349">
    <property type="entry name" value="DUF1722"/>
    <property type="match status" value="1"/>
</dbReference>
<gene>
    <name evidence="2" type="ordered locus">Metho_1042</name>
</gene>
<dbReference type="AlphaFoldDB" id="L0KX91"/>
<dbReference type="GeneID" id="14406851"/>
<dbReference type="STRING" id="867904.Metho_1042"/>
<name>L0KX91_METHD</name>
<dbReference type="PANTHER" id="PTHR30087:SF0">
    <property type="entry name" value="INNER MEMBRANE PROTEIN"/>
    <property type="match status" value="1"/>
</dbReference>
<reference evidence="3" key="1">
    <citation type="submission" date="2012-02" db="EMBL/GenBank/DDBJ databases">
        <title>Complete sequence of chromosome of Methanomethylovorans hollandica DSM 15978.</title>
        <authorList>
            <person name="Lucas S."/>
            <person name="Copeland A."/>
            <person name="Lapidus A."/>
            <person name="Glavina del Rio T."/>
            <person name="Dalin E."/>
            <person name="Tice H."/>
            <person name="Bruce D."/>
            <person name="Goodwin L."/>
            <person name="Pitluck S."/>
            <person name="Peters L."/>
            <person name="Mikhailova N."/>
            <person name="Held B."/>
            <person name="Kyrpides N."/>
            <person name="Mavromatis K."/>
            <person name="Ivanova N."/>
            <person name="Brettin T."/>
            <person name="Detter J.C."/>
            <person name="Han C."/>
            <person name="Larimer F."/>
            <person name="Land M."/>
            <person name="Hauser L."/>
            <person name="Markowitz V."/>
            <person name="Cheng J.-F."/>
            <person name="Hugenholtz P."/>
            <person name="Woyke T."/>
            <person name="Wu D."/>
            <person name="Spring S."/>
            <person name="Schroeder M."/>
            <person name="Brambilla E."/>
            <person name="Klenk H.-P."/>
            <person name="Eisen J.A."/>
        </authorList>
    </citation>
    <scope>NUCLEOTIDE SEQUENCE [LARGE SCALE GENOMIC DNA]</scope>
    <source>
        <strain evidence="3">DSM 15978 / NBRC 107637 / DMS1</strain>
    </source>
</reference>
<evidence type="ECO:0000313" key="3">
    <source>
        <dbReference type="Proteomes" id="UP000010866"/>
    </source>
</evidence>
<accession>L0KX91</accession>
<dbReference type="HOGENOM" id="CLU_076318_0_1_2"/>
<proteinExistence type="predicted"/>
<dbReference type="InterPro" id="IPR013560">
    <property type="entry name" value="DUF1722"/>
</dbReference>
<evidence type="ECO:0000259" key="1">
    <source>
        <dbReference type="Pfam" id="PF08349"/>
    </source>
</evidence>
<dbReference type="InterPro" id="IPR007553">
    <property type="entry name" value="2-thiour_desulf"/>
</dbReference>
<dbReference type="EMBL" id="CP003362">
    <property type="protein sequence ID" value="AGB49280.1"/>
    <property type="molecule type" value="Genomic_DNA"/>
</dbReference>
<organism evidence="2 3">
    <name type="scientific">Methanomethylovorans hollandica (strain DSM 15978 / NBRC 107637 / DMS1)</name>
    <dbReference type="NCBI Taxonomy" id="867904"/>
    <lineage>
        <taxon>Archaea</taxon>
        <taxon>Methanobacteriati</taxon>
        <taxon>Methanobacteriota</taxon>
        <taxon>Stenosarchaea group</taxon>
        <taxon>Methanomicrobia</taxon>
        <taxon>Methanosarcinales</taxon>
        <taxon>Methanosarcinaceae</taxon>
        <taxon>Methanomethylovorans</taxon>
    </lineage>
</organism>
<evidence type="ECO:0000313" key="2">
    <source>
        <dbReference type="EMBL" id="AGB49280.1"/>
    </source>
</evidence>
<dbReference type="Pfam" id="PF04463">
    <property type="entry name" value="2-thiour_desulf"/>
    <property type="match status" value="1"/>
</dbReference>
<dbReference type="PANTHER" id="PTHR30087">
    <property type="entry name" value="INNER MEMBRANE PROTEIN"/>
    <property type="match status" value="1"/>
</dbReference>
<sequence>MKQFPKPIVVVSRCLEFDKVRYDGQVIHSRIVRDLEPFVDFVKVCPEVEIGLGVPRETIRIVRKDGSYRLVQPATGEDLTDRMNSFTEGFIKDLQEVDGFIFKSKSPTIGLRNIKIYAGAENAPVVERGTGFFAGKLLENYPGYPLEEDDRLRNTRIRQHYLTHLYTFADLRKLRKSASLKDVQDFLKRNEFLFLAYNRDIQKKMFALVQDGSKPIGNILGELESLLKQLMVSAPDHEANIEAARAMFQSVATDVSEKEKQFFEAVLGRYEQNKICFSTVLELLKLQLLMSGKDPAYHSFILPYPEELIMEVDEDRDKDFWKQS</sequence>
<dbReference type="RefSeq" id="WP_015324446.1">
    <property type="nucleotide sequence ID" value="NC_019977.1"/>
</dbReference>
<protein>
    <recommendedName>
        <fullName evidence="1">DUF1722 domain-containing protein</fullName>
    </recommendedName>
</protein>
<dbReference type="OrthoDB" id="2675at2157"/>
<keyword evidence="3" id="KW-1185">Reference proteome</keyword>
<feature type="domain" description="DUF1722" evidence="1">
    <location>
        <begin position="192"/>
        <end position="305"/>
    </location>
</feature>